<accession>A0ABW3L8Z7</accession>
<comment type="caution">
    <text evidence="3">The sequence shown here is derived from an EMBL/GenBank/DDBJ whole genome shotgun (WGS) entry which is preliminary data.</text>
</comment>
<dbReference type="EMBL" id="JBHTKI010000007">
    <property type="protein sequence ID" value="MFD1030575.1"/>
    <property type="molecule type" value="Genomic_DNA"/>
</dbReference>
<organism evidence="3 4">
    <name type="scientific">Metaplanococcus flavidus</name>
    <dbReference type="NCBI Taxonomy" id="569883"/>
    <lineage>
        <taxon>Bacteria</taxon>
        <taxon>Bacillati</taxon>
        <taxon>Bacillota</taxon>
        <taxon>Bacilli</taxon>
        <taxon>Bacillales</taxon>
        <taxon>Caryophanaceae</taxon>
        <taxon>Metaplanococcus</taxon>
    </lineage>
</organism>
<protein>
    <submittedName>
        <fullName evidence="3">DUF1648 domain-containing protein</fullName>
    </submittedName>
</protein>
<dbReference type="Pfam" id="PF07853">
    <property type="entry name" value="DUF1648"/>
    <property type="match status" value="1"/>
</dbReference>
<keyword evidence="1" id="KW-0812">Transmembrane</keyword>
<feature type="domain" description="DUF1648" evidence="2">
    <location>
        <begin position="24"/>
        <end position="70"/>
    </location>
</feature>
<reference evidence="4" key="1">
    <citation type="journal article" date="2019" name="Int. J. Syst. Evol. Microbiol.">
        <title>The Global Catalogue of Microorganisms (GCM) 10K type strain sequencing project: providing services to taxonomists for standard genome sequencing and annotation.</title>
        <authorList>
            <consortium name="The Broad Institute Genomics Platform"/>
            <consortium name="The Broad Institute Genome Sequencing Center for Infectious Disease"/>
            <person name="Wu L."/>
            <person name="Ma J."/>
        </authorList>
    </citation>
    <scope>NUCLEOTIDE SEQUENCE [LARGE SCALE GENOMIC DNA]</scope>
    <source>
        <strain evidence="4">CCUG 56756</strain>
    </source>
</reference>
<keyword evidence="1" id="KW-0472">Membrane</keyword>
<keyword evidence="1" id="KW-1133">Transmembrane helix</keyword>
<feature type="transmembrane region" description="Helical" evidence="1">
    <location>
        <begin position="136"/>
        <end position="158"/>
    </location>
</feature>
<name>A0ABW3L8Z7_9BACL</name>
<evidence type="ECO:0000313" key="4">
    <source>
        <dbReference type="Proteomes" id="UP001597109"/>
    </source>
</evidence>
<evidence type="ECO:0000313" key="3">
    <source>
        <dbReference type="EMBL" id="MFD1030575.1"/>
    </source>
</evidence>
<feature type="transmembrane region" description="Helical" evidence="1">
    <location>
        <begin position="12"/>
        <end position="35"/>
    </location>
</feature>
<keyword evidence="4" id="KW-1185">Reference proteome</keyword>
<feature type="transmembrane region" description="Helical" evidence="1">
    <location>
        <begin position="104"/>
        <end position="124"/>
    </location>
</feature>
<sequence length="163" mass="18828">MIKQPAINVPKSLFAIFLDWVTLLLFLAVIIYLVVQYPSLPDQVPGHYDSSGMVDRWGSKIEMWILPLVGAGLWVLMTIVEKYPHTFNYINLRQDNLEAQYRNAKLMINVLKNESVLLFSFLIFQDIRVANGAAEGLGYFFMPVFLFVIFGSMIIFLIRMLRM</sequence>
<dbReference type="RefSeq" id="WP_144840318.1">
    <property type="nucleotide sequence ID" value="NZ_JBHTKI010000007.1"/>
</dbReference>
<gene>
    <name evidence="3" type="ORF">ACFQ1X_03955</name>
</gene>
<dbReference type="Proteomes" id="UP001597109">
    <property type="component" value="Unassembled WGS sequence"/>
</dbReference>
<feature type="transmembrane region" description="Helical" evidence="1">
    <location>
        <begin position="63"/>
        <end position="83"/>
    </location>
</feature>
<proteinExistence type="predicted"/>
<evidence type="ECO:0000256" key="1">
    <source>
        <dbReference type="SAM" id="Phobius"/>
    </source>
</evidence>
<evidence type="ECO:0000259" key="2">
    <source>
        <dbReference type="Pfam" id="PF07853"/>
    </source>
</evidence>
<dbReference type="InterPro" id="IPR012867">
    <property type="entry name" value="DUF1648"/>
</dbReference>